<gene>
    <name evidence="1" type="ORF">SHEWBE_4025</name>
</gene>
<evidence type="ECO:0000313" key="1">
    <source>
        <dbReference type="EMBL" id="SQH77988.1"/>
    </source>
</evidence>
<accession>A0A330M767</accession>
<name>A0A330M767_9GAMM</name>
<evidence type="ECO:0000313" key="2">
    <source>
        <dbReference type="Proteomes" id="UP000250123"/>
    </source>
</evidence>
<sequence length="44" mass="5235">MHKTSGNKFVSHEGHDFISSHHIFLFNMKYLLIFHRLLYKCSGL</sequence>
<dbReference type="KEGG" id="sbk:SHEWBE_4025"/>
<organism evidence="1 2">
    <name type="scientific">Shewanella benthica</name>
    <dbReference type="NCBI Taxonomy" id="43661"/>
    <lineage>
        <taxon>Bacteria</taxon>
        <taxon>Pseudomonadati</taxon>
        <taxon>Pseudomonadota</taxon>
        <taxon>Gammaproteobacteria</taxon>
        <taxon>Alteromonadales</taxon>
        <taxon>Shewanellaceae</taxon>
        <taxon>Shewanella</taxon>
    </lineage>
</organism>
<protein>
    <submittedName>
        <fullName evidence="1">Uncharacterized protein</fullName>
    </submittedName>
</protein>
<reference evidence="2" key="1">
    <citation type="submission" date="2018-06" db="EMBL/GenBank/DDBJ databases">
        <authorList>
            <person name="Cea G.-C."/>
            <person name="William W."/>
        </authorList>
    </citation>
    <scope>NUCLEOTIDE SEQUENCE [LARGE SCALE GENOMIC DNA]</scope>
    <source>
        <strain evidence="2">DB21MT-2</strain>
    </source>
</reference>
<dbReference type="AlphaFoldDB" id="A0A330M767"/>
<dbReference type="Proteomes" id="UP000250123">
    <property type="component" value="Chromosome SHEWBE"/>
</dbReference>
<proteinExistence type="predicted"/>
<dbReference type="EMBL" id="LS483452">
    <property type="protein sequence ID" value="SQH77988.1"/>
    <property type="molecule type" value="Genomic_DNA"/>
</dbReference>